<dbReference type="GO" id="GO:0009279">
    <property type="term" value="C:cell outer membrane"/>
    <property type="evidence" value="ECO:0007669"/>
    <property type="project" value="InterPro"/>
</dbReference>
<proteinExistence type="predicted"/>
<dbReference type="RefSeq" id="WP_142891416.1">
    <property type="nucleotide sequence ID" value="NZ_ML660160.1"/>
</dbReference>
<keyword evidence="5" id="KW-1185">Reference proteome</keyword>
<dbReference type="SUPFAM" id="SSF103088">
    <property type="entry name" value="OmpA-like"/>
    <property type="match status" value="1"/>
</dbReference>
<organism evidence="4 5">
    <name type="scientific">Aliikangiella coralliicola</name>
    <dbReference type="NCBI Taxonomy" id="2592383"/>
    <lineage>
        <taxon>Bacteria</taxon>
        <taxon>Pseudomonadati</taxon>
        <taxon>Pseudomonadota</taxon>
        <taxon>Gammaproteobacteria</taxon>
        <taxon>Oceanospirillales</taxon>
        <taxon>Pleioneaceae</taxon>
        <taxon>Aliikangiella</taxon>
    </lineage>
</organism>
<dbReference type="PROSITE" id="PS51123">
    <property type="entry name" value="OMPA_2"/>
    <property type="match status" value="1"/>
</dbReference>
<dbReference type="InterPro" id="IPR036737">
    <property type="entry name" value="OmpA-like_sf"/>
</dbReference>
<keyword evidence="1 2" id="KW-0472">Membrane</keyword>
<dbReference type="PROSITE" id="PS01068">
    <property type="entry name" value="OMPA_1"/>
    <property type="match status" value="1"/>
</dbReference>
<evidence type="ECO:0000313" key="4">
    <source>
        <dbReference type="EMBL" id="TQV89352.1"/>
    </source>
</evidence>
<dbReference type="AlphaFoldDB" id="A0A545UIR3"/>
<comment type="caution">
    <text evidence="4">The sequence shown here is derived from an EMBL/GenBank/DDBJ whole genome shotgun (WGS) entry which is preliminary data.</text>
</comment>
<reference evidence="4 5" key="1">
    <citation type="submission" date="2019-07" db="EMBL/GenBank/DDBJ databases">
        <title>Draft genome for Aliikangiella sp. M105.</title>
        <authorList>
            <person name="Wang G."/>
        </authorList>
    </citation>
    <scope>NUCLEOTIDE SEQUENCE [LARGE SCALE GENOMIC DNA]</scope>
    <source>
        <strain evidence="4 5">M105</strain>
    </source>
</reference>
<keyword evidence="2" id="KW-0812">Transmembrane</keyword>
<gene>
    <name evidence="4" type="ORF">FLL46_00270</name>
</gene>
<evidence type="ECO:0000259" key="3">
    <source>
        <dbReference type="PROSITE" id="PS51123"/>
    </source>
</evidence>
<feature type="domain" description="OmpA-like" evidence="3">
    <location>
        <begin position="459"/>
        <end position="585"/>
    </location>
</feature>
<feature type="transmembrane region" description="Helical" evidence="2">
    <location>
        <begin position="293"/>
        <end position="314"/>
    </location>
</feature>
<keyword evidence="2" id="KW-1133">Transmembrane helix</keyword>
<evidence type="ECO:0000256" key="1">
    <source>
        <dbReference type="PROSITE-ProRule" id="PRU00473"/>
    </source>
</evidence>
<dbReference type="OrthoDB" id="9790048at2"/>
<dbReference type="Pfam" id="PF00691">
    <property type="entry name" value="OmpA"/>
    <property type="match status" value="1"/>
</dbReference>
<accession>A0A545UIR3</accession>
<evidence type="ECO:0000256" key="2">
    <source>
        <dbReference type="SAM" id="Phobius"/>
    </source>
</evidence>
<name>A0A545UIR3_9GAMM</name>
<sequence>MVERQSAAKKIDNGREDTDEYQRLRTLLLGDEYEQVIRHRITQGDIQRVANVLSEAFHERNSKDQSLASEMSPVIESAIDTSIKNNPSRITNVIFPIIGPAVRKAVASALADMMHSLNHLLQQSLTAQALIWRIKAWRLGVPYAQYAILQTIQYRVEQIFLIHRETSLLLQSCSAEGVSYQDPDLVSSMLTAITDFASDSFNQESDSLNVIQFGELTLLIESGPFAILAFAVRGAITSEVKQRIIELIENIHTRYASQLEHFDGDITPFEECHSTLTGALMQKKKVKAPQKPWLAISLVSAATLVALFFGYQHWQQVRTVEQFISEVEQEPGYQLLGYRISDNQLVVNTLRSPSAISVEDMKARMTAPEIKVKIIEKVAAIENPNYFLPTLTQKYGLDLKFEFIDNNRILSVTGKTTPENLQQLKQDPMATALFDQITTDNLVILEPEPEQLAYQRQFRALVNDINNQFFYFESATTQLKESSRKHLEQTIVDLKSLVNLQQKSQLSVLQITVSGYADGKGTNEANQILSEQRANLIKSILQANGIENELIISWGLGVKDLEKVPLERQRRVGIQVLYQEYGANQ</sequence>
<dbReference type="EMBL" id="VIKS01000001">
    <property type="protein sequence ID" value="TQV89352.1"/>
    <property type="molecule type" value="Genomic_DNA"/>
</dbReference>
<dbReference type="Proteomes" id="UP000315439">
    <property type="component" value="Unassembled WGS sequence"/>
</dbReference>
<evidence type="ECO:0000313" key="5">
    <source>
        <dbReference type="Proteomes" id="UP000315439"/>
    </source>
</evidence>
<protein>
    <submittedName>
        <fullName evidence="4">OmpA family protein</fullName>
    </submittedName>
</protein>
<dbReference type="Gene3D" id="3.30.1330.60">
    <property type="entry name" value="OmpA-like domain"/>
    <property type="match status" value="1"/>
</dbReference>
<dbReference type="InterPro" id="IPR006690">
    <property type="entry name" value="OMPA-like_CS"/>
</dbReference>
<dbReference type="InterPro" id="IPR006665">
    <property type="entry name" value="OmpA-like"/>
</dbReference>